<protein>
    <submittedName>
        <fullName evidence="3">ParB/RepB/Spo0J family partition protein</fullName>
    </submittedName>
</protein>
<dbReference type="InterPro" id="IPR041468">
    <property type="entry name" value="HTH_ParB/Spo0J"/>
</dbReference>
<keyword evidence="4" id="KW-1185">Reference proteome</keyword>
<dbReference type="SMART" id="SM00470">
    <property type="entry name" value="ParB"/>
    <property type="match status" value="1"/>
</dbReference>
<dbReference type="Gene3D" id="3.90.1530.30">
    <property type="match status" value="1"/>
</dbReference>
<dbReference type="CDD" id="cd16406">
    <property type="entry name" value="ParB_N_like"/>
    <property type="match status" value="1"/>
</dbReference>
<dbReference type="InterPro" id="IPR050336">
    <property type="entry name" value="Chromosome_partition/occlusion"/>
</dbReference>
<feature type="domain" description="ParB-like N-terminal" evidence="2">
    <location>
        <begin position="54"/>
        <end position="149"/>
    </location>
</feature>
<dbReference type="InterPro" id="IPR036086">
    <property type="entry name" value="ParB/Sulfiredoxin_sf"/>
</dbReference>
<accession>A0ABP8HW69</accession>
<evidence type="ECO:0000313" key="3">
    <source>
        <dbReference type="EMBL" id="GAA4345959.1"/>
    </source>
</evidence>
<sequence length="687" mass="74415">MTVIDKDRTASKAASKRQKLAKGRAAAGHAAEQPSEAVKDEGALAPAPAPGEDVLVPLDRLELSDANVRQVAGEQGLAELAALIEAQGLLNRLSVVALPDGHFAVVAGGRRLRAMRLLVEQGKWHASQPVECKVHDPALALQVSLAENSGREPMHPADQMEAFRRLVEHGGLSVTQVAGRFGVSALTVERRLRLARLAPRFIAMYRANEIEPDQLQALALTEDHAAQQAVWESLSSYDRSAYRIRQAIMAEACCADSKLARFVGLDAYEAAGGTVRRDLFASTEDLCSIFLDNPTLLLGLAMDKLRGAAAAVQAEGWSWVDCALDTDSATLRGYGREAQDEREPTAEEAQVIEQLEAEQRAQAQAYDKHQDEGDPDAEDFELIEQRLCEALDCVEEKLAAVRDGLRQWTPEQMRRAGALVRLNHRGEVAIDRGLVRPEDRKAMPSARDDGAAGTMPDTATPARAEFSEKLMRDLTAHRTAAIQAALMQNPRAALVALVHRMAETVFGLYGRGNNVVKVTASVTGDHALSEDASDYAASPAATLLGEAESHWGDRLPGSPEMLFRWLLAQPDATLMELLAYCTARSFNAVTGRERSFDHSDALAEALGIDMADWWVPSATHYLGSVSKAKALEAVMEATGADCSKAVAGMKKPQAVAYCASKLEGTRWLPKPLRVLAPSERTTTDIDE</sequence>
<dbReference type="SUPFAM" id="SSF109709">
    <property type="entry name" value="KorB DNA-binding domain-like"/>
    <property type="match status" value="1"/>
</dbReference>
<dbReference type="PANTHER" id="PTHR33375:SF7">
    <property type="entry name" value="CHROMOSOME 2-PARTITIONING PROTEIN PARB-RELATED"/>
    <property type="match status" value="1"/>
</dbReference>
<dbReference type="Proteomes" id="UP001500975">
    <property type="component" value="Unassembled WGS sequence"/>
</dbReference>
<proteinExistence type="predicted"/>
<dbReference type="RefSeq" id="WP_345538903.1">
    <property type="nucleotide sequence ID" value="NZ_BAABGJ010000030.1"/>
</dbReference>
<feature type="region of interest" description="Disordered" evidence="1">
    <location>
        <begin position="1"/>
        <end position="51"/>
    </location>
</feature>
<dbReference type="Pfam" id="PF02195">
    <property type="entry name" value="ParB_N"/>
    <property type="match status" value="1"/>
</dbReference>
<evidence type="ECO:0000256" key="1">
    <source>
        <dbReference type="SAM" id="MobiDB-lite"/>
    </source>
</evidence>
<name>A0ABP8HW69_9BURK</name>
<feature type="compositionally biased region" description="Basic and acidic residues" evidence="1">
    <location>
        <begin position="1"/>
        <end position="10"/>
    </location>
</feature>
<comment type="caution">
    <text evidence="3">The sequence shown here is derived from an EMBL/GenBank/DDBJ whole genome shotgun (WGS) entry which is preliminary data.</text>
</comment>
<dbReference type="SUPFAM" id="SSF110849">
    <property type="entry name" value="ParB/Sulfiredoxin"/>
    <property type="match status" value="1"/>
</dbReference>
<gene>
    <name evidence="3" type="ORF">GCM10023165_30440</name>
</gene>
<dbReference type="Gene3D" id="1.10.10.2830">
    <property type="match status" value="1"/>
</dbReference>
<dbReference type="EMBL" id="BAABGJ010000030">
    <property type="protein sequence ID" value="GAA4345959.1"/>
    <property type="molecule type" value="Genomic_DNA"/>
</dbReference>
<evidence type="ECO:0000313" key="4">
    <source>
        <dbReference type="Proteomes" id="UP001500975"/>
    </source>
</evidence>
<dbReference type="InterPro" id="IPR003115">
    <property type="entry name" value="ParB_N"/>
</dbReference>
<organism evidence="3 4">
    <name type="scientific">Variovorax defluvii</name>
    <dbReference type="NCBI Taxonomy" id="913761"/>
    <lineage>
        <taxon>Bacteria</taxon>
        <taxon>Pseudomonadati</taxon>
        <taxon>Pseudomonadota</taxon>
        <taxon>Betaproteobacteria</taxon>
        <taxon>Burkholderiales</taxon>
        <taxon>Comamonadaceae</taxon>
        <taxon>Variovorax</taxon>
    </lineage>
</organism>
<evidence type="ECO:0000259" key="2">
    <source>
        <dbReference type="SMART" id="SM00470"/>
    </source>
</evidence>
<reference evidence="4" key="1">
    <citation type="journal article" date="2019" name="Int. J. Syst. Evol. Microbiol.">
        <title>The Global Catalogue of Microorganisms (GCM) 10K type strain sequencing project: providing services to taxonomists for standard genome sequencing and annotation.</title>
        <authorList>
            <consortium name="The Broad Institute Genomics Platform"/>
            <consortium name="The Broad Institute Genome Sequencing Center for Infectious Disease"/>
            <person name="Wu L."/>
            <person name="Ma J."/>
        </authorList>
    </citation>
    <scope>NUCLEOTIDE SEQUENCE [LARGE SCALE GENOMIC DNA]</scope>
    <source>
        <strain evidence="4">JCM 17804</strain>
    </source>
</reference>
<dbReference type="PANTHER" id="PTHR33375">
    <property type="entry name" value="CHROMOSOME-PARTITIONING PROTEIN PARB-RELATED"/>
    <property type="match status" value="1"/>
</dbReference>
<dbReference type="Pfam" id="PF17762">
    <property type="entry name" value="HTH_ParB"/>
    <property type="match status" value="1"/>
</dbReference>